<dbReference type="STRING" id="42249.A0A317SHE6"/>
<keyword evidence="3" id="KW-1185">Reference proteome</keyword>
<dbReference type="AlphaFoldDB" id="A0A317SHE6"/>
<dbReference type="Proteomes" id="UP000246991">
    <property type="component" value="Unassembled WGS sequence"/>
</dbReference>
<proteinExistence type="predicted"/>
<evidence type="ECO:0000313" key="2">
    <source>
        <dbReference type="EMBL" id="PWW73678.1"/>
    </source>
</evidence>
<protein>
    <recommendedName>
        <fullName evidence="1">PiggyBac transposable element-derived protein domain-containing protein</fullName>
    </recommendedName>
</protein>
<evidence type="ECO:0000313" key="3">
    <source>
        <dbReference type="Proteomes" id="UP000246991"/>
    </source>
</evidence>
<feature type="domain" description="PiggyBac transposable element-derived protein" evidence="1">
    <location>
        <begin position="1"/>
        <end position="87"/>
    </location>
</feature>
<feature type="non-terminal residue" evidence="2">
    <location>
        <position position="88"/>
    </location>
</feature>
<evidence type="ECO:0000259" key="1">
    <source>
        <dbReference type="Pfam" id="PF13843"/>
    </source>
</evidence>
<accession>A0A317SHE6</accession>
<feature type="non-terminal residue" evidence="2">
    <location>
        <position position="1"/>
    </location>
</feature>
<dbReference type="EMBL" id="PYWC01000076">
    <property type="protein sequence ID" value="PWW73678.1"/>
    <property type="molecule type" value="Genomic_DNA"/>
</dbReference>
<sequence length="88" mass="10106">FQQLKRYLHISEPQEMPVSQKTWWKKLEPLSSNIRTCAEECFLPSTNVLVDKMMIQSLGHSAHMIKMPNKLIGLGYKVLAVCDSGYTH</sequence>
<gene>
    <name evidence="2" type="ORF">C7212DRAFT_71680</name>
</gene>
<comment type="caution">
    <text evidence="2">The sequence shown here is derived from an EMBL/GenBank/DDBJ whole genome shotgun (WGS) entry which is preliminary data.</text>
</comment>
<dbReference type="InterPro" id="IPR029526">
    <property type="entry name" value="PGBD"/>
</dbReference>
<reference evidence="2 3" key="1">
    <citation type="submission" date="2018-03" db="EMBL/GenBank/DDBJ databases">
        <title>Genomes of Pezizomycetes fungi and the evolution of truffles.</title>
        <authorList>
            <person name="Murat C."/>
            <person name="Payen T."/>
            <person name="Noel B."/>
            <person name="Kuo A."/>
            <person name="Martin F.M."/>
        </authorList>
    </citation>
    <scope>NUCLEOTIDE SEQUENCE [LARGE SCALE GENOMIC DNA]</scope>
    <source>
        <strain evidence="2">091103-1</strain>
    </source>
</reference>
<dbReference type="Pfam" id="PF13843">
    <property type="entry name" value="DDE_Tnp_1_7"/>
    <property type="match status" value="1"/>
</dbReference>
<name>A0A317SHE6_9PEZI</name>
<organism evidence="2 3">
    <name type="scientific">Tuber magnatum</name>
    <name type="common">white Piedmont truffle</name>
    <dbReference type="NCBI Taxonomy" id="42249"/>
    <lineage>
        <taxon>Eukaryota</taxon>
        <taxon>Fungi</taxon>
        <taxon>Dikarya</taxon>
        <taxon>Ascomycota</taxon>
        <taxon>Pezizomycotina</taxon>
        <taxon>Pezizomycetes</taxon>
        <taxon>Pezizales</taxon>
        <taxon>Tuberaceae</taxon>
        <taxon>Tuber</taxon>
    </lineage>
</organism>
<dbReference type="OrthoDB" id="3562449at2759"/>